<keyword evidence="1" id="KW-0175">Coiled coil</keyword>
<evidence type="ECO:0000313" key="5">
    <source>
        <dbReference type="Proteomes" id="UP000799441"/>
    </source>
</evidence>
<feature type="coiled-coil region" evidence="1">
    <location>
        <begin position="513"/>
        <end position="540"/>
    </location>
</feature>
<keyword evidence="3" id="KW-1133">Transmembrane helix</keyword>
<accession>A0A9P4UKM0</accession>
<evidence type="ECO:0008006" key="6">
    <source>
        <dbReference type="Google" id="ProtNLM"/>
    </source>
</evidence>
<reference evidence="4" key="1">
    <citation type="journal article" date="2020" name="Stud. Mycol.">
        <title>101 Dothideomycetes genomes: a test case for predicting lifestyles and emergence of pathogens.</title>
        <authorList>
            <person name="Haridas S."/>
            <person name="Albert R."/>
            <person name="Binder M."/>
            <person name="Bloem J."/>
            <person name="Labutti K."/>
            <person name="Salamov A."/>
            <person name="Andreopoulos B."/>
            <person name="Baker S."/>
            <person name="Barry K."/>
            <person name="Bills G."/>
            <person name="Bluhm B."/>
            <person name="Cannon C."/>
            <person name="Castanera R."/>
            <person name="Culley D."/>
            <person name="Daum C."/>
            <person name="Ezra D."/>
            <person name="Gonzalez J."/>
            <person name="Henrissat B."/>
            <person name="Kuo A."/>
            <person name="Liang C."/>
            <person name="Lipzen A."/>
            <person name="Lutzoni F."/>
            <person name="Magnuson J."/>
            <person name="Mondo S."/>
            <person name="Nolan M."/>
            <person name="Ohm R."/>
            <person name="Pangilinan J."/>
            <person name="Park H.-J."/>
            <person name="Ramirez L."/>
            <person name="Alfaro M."/>
            <person name="Sun H."/>
            <person name="Tritt A."/>
            <person name="Yoshinaga Y."/>
            <person name="Zwiers L.-H."/>
            <person name="Turgeon B."/>
            <person name="Goodwin S."/>
            <person name="Spatafora J."/>
            <person name="Crous P."/>
            <person name="Grigoriev I."/>
        </authorList>
    </citation>
    <scope>NUCLEOTIDE SEQUENCE</scope>
    <source>
        <strain evidence="4">CBS 116435</strain>
    </source>
</reference>
<evidence type="ECO:0000256" key="1">
    <source>
        <dbReference type="SAM" id="Coils"/>
    </source>
</evidence>
<evidence type="ECO:0000256" key="2">
    <source>
        <dbReference type="SAM" id="MobiDB-lite"/>
    </source>
</evidence>
<proteinExistence type="predicted"/>
<dbReference type="EMBL" id="MU003814">
    <property type="protein sequence ID" value="KAF2719187.1"/>
    <property type="molecule type" value="Genomic_DNA"/>
</dbReference>
<dbReference type="OrthoDB" id="5430750at2759"/>
<comment type="caution">
    <text evidence="4">The sequence shown here is derived from an EMBL/GenBank/DDBJ whole genome shotgun (WGS) entry which is preliminary data.</text>
</comment>
<gene>
    <name evidence="4" type="ORF">K431DRAFT_296209</name>
</gene>
<evidence type="ECO:0000313" key="4">
    <source>
        <dbReference type="EMBL" id="KAF2719187.1"/>
    </source>
</evidence>
<keyword evidence="3" id="KW-0812">Transmembrane</keyword>
<dbReference type="Proteomes" id="UP000799441">
    <property type="component" value="Unassembled WGS sequence"/>
</dbReference>
<keyword evidence="3" id="KW-0472">Membrane</keyword>
<evidence type="ECO:0000256" key="3">
    <source>
        <dbReference type="SAM" id="Phobius"/>
    </source>
</evidence>
<feature type="region of interest" description="Disordered" evidence="2">
    <location>
        <begin position="1"/>
        <end position="28"/>
    </location>
</feature>
<organism evidence="4 5">
    <name type="scientific">Polychaeton citri CBS 116435</name>
    <dbReference type="NCBI Taxonomy" id="1314669"/>
    <lineage>
        <taxon>Eukaryota</taxon>
        <taxon>Fungi</taxon>
        <taxon>Dikarya</taxon>
        <taxon>Ascomycota</taxon>
        <taxon>Pezizomycotina</taxon>
        <taxon>Dothideomycetes</taxon>
        <taxon>Dothideomycetidae</taxon>
        <taxon>Capnodiales</taxon>
        <taxon>Capnodiaceae</taxon>
        <taxon>Polychaeton</taxon>
    </lineage>
</organism>
<dbReference type="AlphaFoldDB" id="A0A9P4UKM0"/>
<sequence length="600" mass="68797">MSPTVFTKTRSEESKTPHLERAPTGGIDYDESTLWRKKPLTPANLLINDIRLEQWRPDRGPMLEVKERFASTRIQDSAALTPSSNIIKAAEAASNPIEKQRFVSLEEDFGWIRHLRLQRRQHDRFDDGENSAKVRWIHVSSKFPEYLSGFLWALSREHAAGLSESMTKLDHAIQRQTRFSKHGKYFYPFCESLSPSLQETSSPTSFAESTPCSDNYPFLIACPFLDWTITHEKIPPLRFQVDRREGFASSRASCHSLRSVLQYYYRLEDTSDRERSQVFSRHKPWNTNRDIDLKARQWYGHYPTGLNVDEIWILAIDAEHIVTFSSNQTWKARSPPLQLTSRIADVAFRGIRNSFFRTEDENASRGQDKYTAATHALASLSGAVGMMHRNFWFDMVLPLADRYAGLLSHLQLRLHRSPSTKLVMDLISCLDELNIVIQLTQQQVDLIIDLEMLLAPASAPPSPVQRYAPPAYARPVSRHQRFATSYDNPPSPIGPRHRATYRSLSSSAMTDPSAQLLDNLQRELADLQDLRDNANNLVNRTIQLVNIRLEDHGKAIMVFTIITIIFLPLNFVSRYLFPTHPPFPLLVTFVTLWTSMADQT</sequence>
<name>A0A9P4UKM0_9PEZI</name>
<keyword evidence="5" id="KW-1185">Reference proteome</keyword>
<feature type="compositionally biased region" description="Basic and acidic residues" evidence="2">
    <location>
        <begin position="9"/>
        <end position="21"/>
    </location>
</feature>
<protein>
    <recommendedName>
        <fullName evidence="6">Cora-domain-containing protein</fullName>
    </recommendedName>
</protein>
<feature type="transmembrane region" description="Helical" evidence="3">
    <location>
        <begin position="556"/>
        <end position="577"/>
    </location>
</feature>